<accession>A0A7W5FLN6</accession>
<dbReference type="InterPro" id="IPR046118">
    <property type="entry name" value="DUF6115"/>
</dbReference>
<protein>
    <submittedName>
        <fullName evidence="3">Uncharacterized protein</fullName>
    </submittedName>
</protein>
<dbReference type="EMBL" id="JACHXK010000002">
    <property type="protein sequence ID" value="MBB3109420.1"/>
    <property type="molecule type" value="Genomic_DNA"/>
</dbReference>
<keyword evidence="1" id="KW-0175">Coiled coil</keyword>
<dbReference type="Proteomes" id="UP000570361">
    <property type="component" value="Unassembled WGS sequence"/>
</dbReference>
<evidence type="ECO:0000313" key="3">
    <source>
        <dbReference type="EMBL" id="MBB3109420.1"/>
    </source>
</evidence>
<dbReference type="Pfam" id="PF19610">
    <property type="entry name" value="DUF6115"/>
    <property type="match status" value="1"/>
</dbReference>
<gene>
    <name evidence="3" type="ORF">FHS18_001472</name>
</gene>
<organism evidence="3 4">
    <name type="scientific">Paenibacillus phyllosphaerae</name>
    <dbReference type="NCBI Taxonomy" id="274593"/>
    <lineage>
        <taxon>Bacteria</taxon>
        <taxon>Bacillati</taxon>
        <taxon>Bacillota</taxon>
        <taxon>Bacilli</taxon>
        <taxon>Bacillales</taxon>
        <taxon>Paenibacillaceae</taxon>
        <taxon>Paenibacillus</taxon>
    </lineage>
</organism>
<proteinExistence type="predicted"/>
<feature type="coiled-coil region" evidence="1">
    <location>
        <begin position="42"/>
        <end position="91"/>
    </location>
</feature>
<keyword evidence="2" id="KW-0472">Membrane</keyword>
<evidence type="ECO:0000313" key="4">
    <source>
        <dbReference type="Proteomes" id="UP000570361"/>
    </source>
</evidence>
<reference evidence="3 4" key="1">
    <citation type="submission" date="2020-08" db="EMBL/GenBank/DDBJ databases">
        <title>Genomic Encyclopedia of Type Strains, Phase III (KMG-III): the genomes of soil and plant-associated and newly described type strains.</title>
        <authorList>
            <person name="Whitman W."/>
        </authorList>
    </citation>
    <scope>NUCLEOTIDE SEQUENCE [LARGE SCALE GENOMIC DNA]</scope>
    <source>
        <strain evidence="3 4">CECT 5862</strain>
    </source>
</reference>
<keyword evidence="2" id="KW-1133">Transmembrane helix</keyword>
<evidence type="ECO:0000256" key="1">
    <source>
        <dbReference type="SAM" id="Coils"/>
    </source>
</evidence>
<dbReference type="AlphaFoldDB" id="A0A7W5FLN6"/>
<name>A0A7W5FLN6_9BACL</name>
<keyword evidence="2" id="KW-0812">Transmembrane</keyword>
<comment type="caution">
    <text evidence="3">The sequence shown here is derived from an EMBL/GenBank/DDBJ whole genome shotgun (WGS) entry which is preliminary data.</text>
</comment>
<dbReference type="RefSeq" id="WP_183598448.1">
    <property type="nucleotide sequence ID" value="NZ_JACHXK010000002.1"/>
</dbReference>
<keyword evidence="4" id="KW-1185">Reference proteome</keyword>
<evidence type="ECO:0000256" key="2">
    <source>
        <dbReference type="SAM" id="Phobius"/>
    </source>
</evidence>
<feature type="transmembrane region" description="Helical" evidence="2">
    <location>
        <begin position="6"/>
        <end position="22"/>
    </location>
</feature>
<sequence>MDPWLYIVLLGGVVLVVGLLMPRGKQQADPQQSSVRSMEIALEQFMENMEAENGRMVELAAKVKQDLHASAKSNDERFRQLEIRCADLEQALARQTMSQAPVAYIQTDRITAAEQAALSQAAETFKPAAPIEAPMDILPEEADMEEEDPSLRGRYNELFSLYEAGKSIEAISKKLGMNKGEVQLILQLSKQEEKVHHE</sequence>